<accession>A0ACB5U6P8</accession>
<evidence type="ECO:0000313" key="1">
    <source>
        <dbReference type="EMBL" id="GMF02516.1"/>
    </source>
</evidence>
<name>A0ACB5U6P8_CANBO</name>
<comment type="caution">
    <text evidence="1">The sequence shown here is derived from an EMBL/GenBank/DDBJ whole genome shotgun (WGS) entry which is preliminary data.</text>
</comment>
<sequence>MGESGTAPPVYSWTTRGGVPYVGVITTSLIGLLAFLTVSNSGQTVFDWLVNITAVAGLIAWLFISLAHIRFMNILNSRSITRDTLPYKALFMPWFAYYAAFFVFVIIFIQGYESFFDFTASKFFTAYISIILFVVLWLGSQFTLYRKDPWFIPIADVDIDSDSRVVDEEVWDETPQTWYDRFWDFVL</sequence>
<protein>
    <submittedName>
        <fullName evidence="1">Unnamed protein product</fullName>
    </submittedName>
</protein>
<reference evidence="1" key="1">
    <citation type="submission" date="2023-04" db="EMBL/GenBank/DDBJ databases">
        <title>Candida boidinii NBRC 1967.</title>
        <authorList>
            <person name="Ichikawa N."/>
            <person name="Sato H."/>
            <person name="Tonouchi N."/>
        </authorList>
    </citation>
    <scope>NUCLEOTIDE SEQUENCE</scope>
    <source>
        <strain evidence="1">NBRC 1967</strain>
    </source>
</reference>
<dbReference type="EMBL" id="BSXV01005585">
    <property type="protein sequence ID" value="GMF02516.1"/>
    <property type="molecule type" value="Genomic_DNA"/>
</dbReference>
<keyword evidence="2" id="KW-1185">Reference proteome</keyword>
<dbReference type="Proteomes" id="UP001165101">
    <property type="component" value="Unassembled WGS sequence"/>
</dbReference>
<proteinExistence type="predicted"/>
<gene>
    <name evidence="1" type="ORF">Cboi01_000612700</name>
</gene>
<evidence type="ECO:0000313" key="2">
    <source>
        <dbReference type="Proteomes" id="UP001165101"/>
    </source>
</evidence>
<organism evidence="1 2">
    <name type="scientific">Candida boidinii</name>
    <name type="common">Yeast</name>
    <dbReference type="NCBI Taxonomy" id="5477"/>
    <lineage>
        <taxon>Eukaryota</taxon>
        <taxon>Fungi</taxon>
        <taxon>Dikarya</taxon>
        <taxon>Ascomycota</taxon>
        <taxon>Saccharomycotina</taxon>
        <taxon>Pichiomycetes</taxon>
        <taxon>Pichiales</taxon>
        <taxon>Pichiaceae</taxon>
        <taxon>Ogataea</taxon>
        <taxon>Ogataea/Candida clade</taxon>
    </lineage>
</organism>